<evidence type="ECO:0000256" key="1">
    <source>
        <dbReference type="SAM" id="SignalP"/>
    </source>
</evidence>
<dbReference type="GO" id="GO:0004867">
    <property type="term" value="F:serine-type endopeptidase inhibitor activity"/>
    <property type="evidence" value="ECO:0007669"/>
    <property type="project" value="InterPro"/>
</dbReference>
<dbReference type="OrthoDB" id="4473401at2759"/>
<dbReference type="PROSITE" id="PS50279">
    <property type="entry name" value="BPTI_KUNITZ_2"/>
    <property type="match status" value="1"/>
</dbReference>
<dbReference type="AlphaFoldDB" id="A0A6P4J9K7"/>
<dbReference type="CDD" id="cd00109">
    <property type="entry name" value="Kunitz-type"/>
    <property type="match status" value="1"/>
</dbReference>
<keyword evidence="3" id="KW-1185">Reference proteome</keyword>
<dbReference type="RefSeq" id="XP_017031263.1">
    <property type="nucleotide sequence ID" value="XM_017175774.2"/>
</dbReference>
<feature type="signal peptide" evidence="1">
    <location>
        <begin position="1"/>
        <end position="19"/>
    </location>
</feature>
<dbReference type="SMART" id="SM00131">
    <property type="entry name" value="KU"/>
    <property type="match status" value="1"/>
</dbReference>
<evidence type="ECO:0000259" key="2">
    <source>
        <dbReference type="PROSITE" id="PS50279"/>
    </source>
</evidence>
<organism evidence="3 4">
    <name type="scientific">Drosophila kikkawai</name>
    <name type="common">Fruit fly</name>
    <dbReference type="NCBI Taxonomy" id="30033"/>
    <lineage>
        <taxon>Eukaryota</taxon>
        <taxon>Metazoa</taxon>
        <taxon>Ecdysozoa</taxon>
        <taxon>Arthropoda</taxon>
        <taxon>Hexapoda</taxon>
        <taxon>Insecta</taxon>
        <taxon>Pterygota</taxon>
        <taxon>Neoptera</taxon>
        <taxon>Endopterygota</taxon>
        <taxon>Diptera</taxon>
        <taxon>Brachycera</taxon>
        <taxon>Muscomorpha</taxon>
        <taxon>Ephydroidea</taxon>
        <taxon>Drosophilidae</taxon>
        <taxon>Drosophila</taxon>
        <taxon>Sophophora</taxon>
    </lineage>
</organism>
<keyword evidence="1" id="KW-0732">Signal</keyword>
<accession>A0A6P4J9K7</accession>
<proteinExistence type="predicted"/>
<dbReference type="OMA" id="MKFLLIM"/>
<name>A0A6P4J9K7_DROKI</name>
<reference evidence="4" key="1">
    <citation type="submission" date="2025-08" db="UniProtKB">
        <authorList>
            <consortium name="RefSeq"/>
        </authorList>
    </citation>
    <scope>IDENTIFICATION</scope>
    <source>
        <strain evidence="4">14028-0561.14</strain>
        <tissue evidence="4">Whole fly</tissue>
    </source>
</reference>
<dbReference type="InterPro" id="IPR036880">
    <property type="entry name" value="Kunitz_BPTI_sf"/>
</dbReference>
<sequence length="90" mass="10522">MKFILILACLVLYLSLTYAQDSCRGSPRNQTCIGGRNEGHRNGRNCRRSAMNEMWYFNRRTRDCLKMRYHGCGGNQNRYCSKRSCRRSCG</sequence>
<dbReference type="Pfam" id="PF00014">
    <property type="entry name" value="Kunitz_BPTI"/>
    <property type="match status" value="1"/>
</dbReference>
<evidence type="ECO:0000313" key="3">
    <source>
        <dbReference type="Proteomes" id="UP001652661"/>
    </source>
</evidence>
<feature type="domain" description="BPTI/Kunitz inhibitor" evidence="2">
    <location>
        <begin position="32"/>
        <end position="89"/>
    </location>
</feature>
<dbReference type="SUPFAM" id="SSF57362">
    <property type="entry name" value="BPTI-like"/>
    <property type="match status" value="1"/>
</dbReference>
<gene>
    <name evidence="4" type="primary">LOC108080871</name>
</gene>
<protein>
    <submittedName>
        <fullName evidence="4">PI-actitoxin-Axm2b</fullName>
    </submittedName>
</protein>
<evidence type="ECO:0000313" key="4">
    <source>
        <dbReference type="RefSeq" id="XP_017031263.1"/>
    </source>
</evidence>
<feature type="chain" id="PRO_5028124061" evidence="1">
    <location>
        <begin position="20"/>
        <end position="90"/>
    </location>
</feature>
<dbReference type="Gene3D" id="4.10.410.10">
    <property type="entry name" value="Pancreatic trypsin inhibitor Kunitz domain"/>
    <property type="match status" value="1"/>
</dbReference>
<dbReference type="Proteomes" id="UP001652661">
    <property type="component" value="Chromosome 3R"/>
</dbReference>
<dbReference type="GeneID" id="108080871"/>
<dbReference type="InterPro" id="IPR002223">
    <property type="entry name" value="Kunitz_BPTI"/>
</dbReference>